<evidence type="ECO:0000256" key="1">
    <source>
        <dbReference type="SAM" id="MobiDB-lite"/>
    </source>
</evidence>
<dbReference type="SUPFAM" id="SSF48452">
    <property type="entry name" value="TPR-like"/>
    <property type="match status" value="1"/>
</dbReference>
<dbReference type="Gene3D" id="1.25.40.10">
    <property type="entry name" value="Tetratricopeptide repeat domain"/>
    <property type="match status" value="1"/>
</dbReference>
<organism evidence="2 3">
    <name type="scientific">Corynespora cassiicola Philippines</name>
    <dbReference type="NCBI Taxonomy" id="1448308"/>
    <lineage>
        <taxon>Eukaryota</taxon>
        <taxon>Fungi</taxon>
        <taxon>Dikarya</taxon>
        <taxon>Ascomycota</taxon>
        <taxon>Pezizomycotina</taxon>
        <taxon>Dothideomycetes</taxon>
        <taxon>Pleosporomycetidae</taxon>
        <taxon>Pleosporales</taxon>
        <taxon>Corynesporascaceae</taxon>
        <taxon>Corynespora</taxon>
    </lineage>
</organism>
<feature type="compositionally biased region" description="Polar residues" evidence="1">
    <location>
        <begin position="70"/>
        <end position="80"/>
    </location>
</feature>
<dbReference type="EMBL" id="KZ678134">
    <property type="protein sequence ID" value="PSN68504.1"/>
    <property type="molecule type" value="Genomic_DNA"/>
</dbReference>
<keyword evidence="3" id="KW-1185">Reference proteome</keyword>
<evidence type="ECO:0008006" key="4">
    <source>
        <dbReference type="Google" id="ProtNLM"/>
    </source>
</evidence>
<evidence type="ECO:0000313" key="2">
    <source>
        <dbReference type="EMBL" id="PSN68504.1"/>
    </source>
</evidence>
<dbReference type="AlphaFoldDB" id="A0A2T2NSZ2"/>
<name>A0A2T2NSZ2_CORCC</name>
<feature type="region of interest" description="Disordered" evidence="1">
    <location>
        <begin position="49"/>
        <end position="80"/>
    </location>
</feature>
<dbReference type="Proteomes" id="UP000240883">
    <property type="component" value="Unassembled WGS sequence"/>
</dbReference>
<reference evidence="2 3" key="1">
    <citation type="journal article" date="2018" name="Front. Microbiol.">
        <title>Genome-Wide Analysis of Corynespora cassiicola Leaf Fall Disease Putative Effectors.</title>
        <authorList>
            <person name="Lopez D."/>
            <person name="Ribeiro S."/>
            <person name="Label P."/>
            <person name="Fumanal B."/>
            <person name="Venisse J.S."/>
            <person name="Kohler A."/>
            <person name="de Oliveira R.R."/>
            <person name="Labutti K."/>
            <person name="Lipzen A."/>
            <person name="Lail K."/>
            <person name="Bauer D."/>
            <person name="Ohm R.A."/>
            <person name="Barry K.W."/>
            <person name="Spatafora J."/>
            <person name="Grigoriev I.V."/>
            <person name="Martin F.M."/>
            <person name="Pujade-Renaud V."/>
        </authorList>
    </citation>
    <scope>NUCLEOTIDE SEQUENCE [LARGE SCALE GENOMIC DNA]</scope>
    <source>
        <strain evidence="2 3">Philippines</strain>
    </source>
</reference>
<accession>A0A2T2NSZ2</accession>
<dbReference type="OrthoDB" id="445564at2759"/>
<evidence type="ECO:0000313" key="3">
    <source>
        <dbReference type="Proteomes" id="UP000240883"/>
    </source>
</evidence>
<sequence>MGSPPAEAVELKNKGNEAFKKQDWPSAVDFYTKAIDAYDQEPSFYTNRAQVPGRPPPAMHATPLTRCHRPTSSSRPTAWP</sequence>
<protein>
    <recommendedName>
        <fullName evidence="4">TPR-like protein</fullName>
    </recommendedName>
</protein>
<proteinExistence type="predicted"/>
<dbReference type="InterPro" id="IPR011990">
    <property type="entry name" value="TPR-like_helical_dom_sf"/>
</dbReference>
<gene>
    <name evidence="2" type="ORF">BS50DRAFT_573410</name>
</gene>